<dbReference type="PRINTS" id="PR00133">
    <property type="entry name" value="GLHYDRLASE3"/>
</dbReference>
<feature type="domain" description="Glycoside hydrolase family 3 C-terminal" evidence="6">
    <location>
        <begin position="956"/>
        <end position="1164"/>
    </location>
</feature>
<keyword evidence="2 4" id="KW-0378">Hydrolase</keyword>
<dbReference type="InterPro" id="IPR002772">
    <property type="entry name" value="Glyco_hydro_3_C"/>
</dbReference>
<dbReference type="EMBL" id="PKMF04000050">
    <property type="protein sequence ID" value="KAK7855013.1"/>
    <property type="molecule type" value="Genomic_DNA"/>
</dbReference>
<accession>A0AAW0LX24</accession>
<dbReference type="Gene3D" id="3.40.50.1700">
    <property type="entry name" value="Glycoside hydrolase family 3 C-terminal domain"/>
    <property type="match status" value="2"/>
</dbReference>
<dbReference type="AlphaFoldDB" id="A0AAW0LX24"/>
<evidence type="ECO:0000256" key="4">
    <source>
        <dbReference type="RuleBase" id="RU361161"/>
    </source>
</evidence>
<dbReference type="PROSITE" id="PS00775">
    <property type="entry name" value="GLYCOSYL_HYDROL_F3"/>
    <property type="match status" value="1"/>
</dbReference>
<name>A0AAW0LX24_QUESU</name>
<evidence type="ECO:0000256" key="3">
    <source>
        <dbReference type="ARBA" id="ARBA00023295"/>
    </source>
</evidence>
<dbReference type="Gene3D" id="3.20.20.300">
    <property type="entry name" value="Glycoside hydrolase, family 3, N-terminal domain"/>
    <property type="match status" value="3"/>
</dbReference>
<evidence type="ECO:0000256" key="2">
    <source>
        <dbReference type="ARBA" id="ARBA00022801"/>
    </source>
</evidence>
<sequence length="1168" mass="128944">MSEATDSCRFIYKDPNRPIEARVNDLLSHMSLKEKVGQMTCTENPAASPSTIKDLSIGAILYSCPASCYPTEPASAINWADMVDSLQKAALEARLGIPIIQMCDSVHGHGNVFGATIFPHNVGLGATRQRIASATALELRATGTNFSVAPCVAVMRDPRWGRCYESFSEDSEIVSAMTSAVVGYQGIPPEGHPNGYPYVAGGTKVIACAKHFVGDGGTELGLMEGNTVSSFEDLGRIHMKPYLDCLAHGVSTIMPSYTSWNGTRMHGHRFLLTDILKEKLGFKGFLLSDWEGIDTICEPYRADYRHCVLTSINAGVDMNMEPLRYEEYFETLISLVESGEIPMSRIDDAVKRILKVKFIAGLFEHPFADRSLLDMVGCKVHRELAREAVRKSLILLKNGKDPEKPFLPLDKNARRILVIGRHADDLGYQCGGWTITKYGTSGRITIGTTILEGIKEAVGEHSEVIYEQNPSSATFEDLQFSYAIVVVGEPAYAEGRGYNVELKIPFDGANVINMVAERVPTLVVLISGRPLVLEPELLEKMDALVAAWLPGSQGEGVADVVFGDYEFQGKLPVTWFKRVDQLPMNYGDEHYDPLFPLGFGLKTKMSEATDSCRFIYKDPNRPIEARVNNLLSHMSLKEKVGQMTCTENPAATSCYPTEPASATDWADMVDSLQKAALESRLGIPIIQMCDSVHGHGNVFGTTVFPHNIGLGATRQVIRDPRWGLCYESFSEDSEIVSAMTSAVVGYQGIPPKGHPNGYPYVASRTNVIACAKHFVGDGGTELGLMEGNTVSSFEDLERIHMKPYLHCLAQGVSTIMPSYTSWNGTRMHGHRFLLTDILKEKLGFKGFLLSGWEGIDTICEPYRADYRHCVLTSINAGVDMNMEPFRYEEYFETLISLVESGEIPMSRIDDAVKRILKVKFIAGLFEHPFADRSLLDMVGCKVHRELAREAVRKSLILLKNGKDLEKPFLPLNKNARRILVIGRHADDLGYQCGGWTITKYGTSGRITIGTTILEGIKEAVGEHVEVIYEQNPSLATFEGLEFSFAIVVVGEPAYAESKGYNVELKIPFDGANVINMVAERVPTLVVLISGRPLVLEPELLEKIDALVAAWLPGSQGEGVADVVFGEYEFQGKLPVTWFKRADQLPVNYGDEHYDPLFPLGFGLKMKIH</sequence>
<organism evidence="7 8">
    <name type="scientific">Quercus suber</name>
    <name type="common">Cork oak</name>
    <dbReference type="NCBI Taxonomy" id="58331"/>
    <lineage>
        <taxon>Eukaryota</taxon>
        <taxon>Viridiplantae</taxon>
        <taxon>Streptophyta</taxon>
        <taxon>Embryophyta</taxon>
        <taxon>Tracheophyta</taxon>
        <taxon>Spermatophyta</taxon>
        <taxon>Magnoliopsida</taxon>
        <taxon>eudicotyledons</taxon>
        <taxon>Gunneridae</taxon>
        <taxon>Pentapetalae</taxon>
        <taxon>rosids</taxon>
        <taxon>fabids</taxon>
        <taxon>Fagales</taxon>
        <taxon>Fagaceae</taxon>
        <taxon>Quercus</taxon>
    </lineage>
</organism>
<dbReference type="GO" id="GO:0009251">
    <property type="term" value="P:glucan catabolic process"/>
    <property type="evidence" value="ECO:0007669"/>
    <property type="project" value="TreeGrafter"/>
</dbReference>
<protein>
    <submittedName>
        <fullName evidence="7">Beta-glucosidase bogh3b</fullName>
    </submittedName>
</protein>
<dbReference type="FunFam" id="3.40.50.1700:FF:000002">
    <property type="entry name" value="Glycosyl hydrolase family protein"/>
    <property type="match status" value="2"/>
</dbReference>
<dbReference type="PANTHER" id="PTHR30620">
    <property type="entry name" value="PERIPLASMIC BETA-GLUCOSIDASE-RELATED"/>
    <property type="match status" value="1"/>
</dbReference>
<evidence type="ECO:0000259" key="5">
    <source>
        <dbReference type="Pfam" id="PF00933"/>
    </source>
</evidence>
<feature type="domain" description="Glycoside hydrolase family 3 N-terminal" evidence="5">
    <location>
        <begin position="32"/>
        <end position="356"/>
    </location>
</feature>
<evidence type="ECO:0000256" key="1">
    <source>
        <dbReference type="ARBA" id="ARBA00005336"/>
    </source>
</evidence>
<dbReference type="FunFam" id="3.20.20.300:FF:000003">
    <property type="entry name" value="Beta-D-glucan exohydrolase isoenzyme ExoI"/>
    <property type="match status" value="1"/>
</dbReference>
<feature type="domain" description="Glycoside hydrolase family 3 N-terminal" evidence="5">
    <location>
        <begin position="716"/>
        <end position="918"/>
    </location>
</feature>
<comment type="similarity">
    <text evidence="1 4">Belongs to the glycosyl hydrolase 3 family.</text>
</comment>
<proteinExistence type="inferred from homology"/>
<evidence type="ECO:0000313" key="7">
    <source>
        <dbReference type="EMBL" id="KAK7855013.1"/>
    </source>
</evidence>
<feature type="domain" description="Glycoside hydrolase family 3 C-terminal" evidence="6">
    <location>
        <begin position="394"/>
        <end position="602"/>
    </location>
</feature>
<dbReference type="InterPro" id="IPR036881">
    <property type="entry name" value="Glyco_hydro_3_C_sf"/>
</dbReference>
<dbReference type="Pfam" id="PF01915">
    <property type="entry name" value="Glyco_hydro_3_C"/>
    <property type="match status" value="2"/>
</dbReference>
<dbReference type="SUPFAM" id="SSF52279">
    <property type="entry name" value="Beta-D-glucan exohydrolase, C-terminal domain"/>
    <property type="match status" value="2"/>
</dbReference>
<dbReference type="Proteomes" id="UP000237347">
    <property type="component" value="Unassembled WGS sequence"/>
</dbReference>
<reference evidence="7 8" key="1">
    <citation type="journal article" date="2018" name="Sci. Data">
        <title>The draft genome sequence of cork oak.</title>
        <authorList>
            <person name="Ramos A.M."/>
            <person name="Usie A."/>
            <person name="Barbosa P."/>
            <person name="Barros P.M."/>
            <person name="Capote T."/>
            <person name="Chaves I."/>
            <person name="Simoes F."/>
            <person name="Abreu I."/>
            <person name="Carrasquinho I."/>
            <person name="Faro C."/>
            <person name="Guimaraes J.B."/>
            <person name="Mendonca D."/>
            <person name="Nobrega F."/>
            <person name="Rodrigues L."/>
            <person name="Saibo N.J.M."/>
            <person name="Varela M.C."/>
            <person name="Egas C."/>
            <person name="Matos J."/>
            <person name="Miguel C.M."/>
            <person name="Oliveira M.M."/>
            <person name="Ricardo C.P."/>
            <person name="Goncalves S."/>
        </authorList>
    </citation>
    <scope>NUCLEOTIDE SEQUENCE [LARGE SCALE GENOMIC DNA]</scope>
    <source>
        <strain evidence="8">cv. HL8</strain>
    </source>
</reference>
<keyword evidence="3 4" id="KW-0326">Glycosidase</keyword>
<dbReference type="SUPFAM" id="SSF51445">
    <property type="entry name" value="(Trans)glycosidases"/>
    <property type="match status" value="2"/>
</dbReference>
<dbReference type="PANTHER" id="PTHR30620:SF33">
    <property type="entry name" value="BETA-D-GLUCAN EXOHYDROLASE-LIKE PROTEIN-RELATED"/>
    <property type="match status" value="1"/>
</dbReference>
<comment type="caution">
    <text evidence="7">The sequence shown here is derived from an EMBL/GenBank/DDBJ whole genome shotgun (WGS) entry which is preliminary data.</text>
</comment>
<keyword evidence="8" id="KW-1185">Reference proteome</keyword>
<dbReference type="InterPro" id="IPR017853">
    <property type="entry name" value="GH"/>
</dbReference>
<dbReference type="InterPro" id="IPR019800">
    <property type="entry name" value="Glyco_hydro_3_AS"/>
</dbReference>
<evidence type="ECO:0000259" key="6">
    <source>
        <dbReference type="Pfam" id="PF01915"/>
    </source>
</evidence>
<dbReference type="InterPro" id="IPR051915">
    <property type="entry name" value="Cellulose_Degrad_GH3"/>
</dbReference>
<gene>
    <name evidence="7" type="ORF">CFP56_030178</name>
</gene>
<evidence type="ECO:0000313" key="8">
    <source>
        <dbReference type="Proteomes" id="UP000237347"/>
    </source>
</evidence>
<dbReference type="Pfam" id="PF00933">
    <property type="entry name" value="Glyco_hydro_3"/>
    <property type="match status" value="2"/>
</dbReference>
<dbReference type="InterPro" id="IPR036962">
    <property type="entry name" value="Glyco_hydro_3_N_sf"/>
</dbReference>
<dbReference type="InterPro" id="IPR001764">
    <property type="entry name" value="Glyco_hydro_3_N"/>
</dbReference>
<dbReference type="GO" id="GO:0008422">
    <property type="term" value="F:beta-glucosidase activity"/>
    <property type="evidence" value="ECO:0007669"/>
    <property type="project" value="TreeGrafter"/>
</dbReference>